<dbReference type="SUPFAM" id="SSF51604">
    <property type="entry name" value="Enolase C-terminal domain-like"/>
    <property type="match status" value="1"/>
</dbReference>
<sequence length="206" mass="23215">DMFWQEELIQPTNVENHVVLAHEVEAPICVSERLVSKYQFRDYLRAGAAEIVMPDLIWTGGITETKKIATMAEAEQRPVAPHDCTGPVNVFACAHICMNAPNAYIMETVRSYYRGWYDRFVEPNIVVKDGHLLAPEGPGLGTRLKADVRERPDALVEVSDEAGVDHWMGLHSIFEVLTDENGERVVRLRERPPGEPAGKTPPVWER</sequence>
<dbReference type="PANTHER" id="PTHR48080">
    <property type="entry name" value="D-GALACTONATE DEHYDRATASE-RELATED"/>
    <property type="match status" value="1"/>
</dbReference>
<name>X0XHP2_9ZZZZ</name>
<dbReference type="EMBL" id="BARS01055070">
    <property type="protein sequence ID" value="GAG42699.1"/>
    <property type="molecule type" value="Genomic_DNA"/>
</dbReference>
<dbReference type="Pfam" id="PF13378">
    <property type="entry name" value="MR_MLE_C"/>
    <property type="match status" value="1"/>
</dbReference>
<feature type="non-terminal residue" evidence="2">
    <location>
        <position position="1"/>
    </location>
</feature>
<gene>
    <name evidence="2" type="ORF">S01H1_81385</name>
</gene>
<protein>
    <recommendedName>
        <fullName evidence="1">Enolase C-terminal domain-containing protein</fullName>
    </recommendedName>
</protein>
<dbReference type="InterPro" id="IPR029065">
    <property type="entry name" value="Enolase_C-like"/>
</dbReference>
<organism evidence="2">
    <name type="scientific">marine sediment metagenome</name>
    <dbReference type="NCBI Taxonomy" id="412755"/>
    <lineage>
        <taxon>unclassified sequences</taxon>
        <taxon>metagenomes</taxon>
        <taxon>ecological metagenomes</taxon>
    </lineage>
</organism>
<reference evidence="2" key="1">
    <citation type="journal article" date="2014" name="Front. Microbiol.">
        <title>High frequency of phylogenetically diverse reductive dehalogenase-homologous genes in deep subseafloor sedimentary metagenomes.</title>
        <authorList>
            <person name="Kawai M."/>
            <person name="Futagami T."/>
            <person name="Toyoda A."/>
            <person name="Takaki Y."/>
            <person name="Nishi S."/>
            <person name="Hori S."/>
            <person name="Arai W."/>
            <person name="Tsubouchi T."/>
            <person name="Morono Y."/>
            <person name="Uchiyama I."/>
            <person name="Ito T."/>
            <person name="Fujiyama A."/>
            <person name="Inagaki F."/>
            <person name="Takami H."/>
        </authorList>
    </citation>
    <scope>NUCLEOTIDE SEQUENCE</scope>
    <source>
        <strain evidence="2">Expedition CK06-06</strain>
    </source>
</reference>
<dbReference type="InterPro" id="IPR034593">
    <property type="entry name" value="DgoD-like"/>
</dbReference>
<evidence type="ECO:0000259" key="1">
    <source>
        <dbReference type="Pfam" id="PF13378"/>
    </source>
</evidence>
<dbReference type="PANTHER" id="PTHR48080:SF2">
    <property type="entry name" value="D-GALACTONATE DEHYDRATASE"/>
    <property type="match status" value="1"/>
</dbReference>
<dbReference type="AlphaFoldDB" id="X0XHP2"/>
<comment type="caution">
    <text evidence="2">The sequence shown here is derived from an EMBL/GenBank/DDBJ whole genome shotgun (WGS) entry which is preliminary data.</text>
</comment>
<accession>X0XHP2</accession>
<proteinExistence type="predicted"/>
<dbReference type="InterPro" id="IPR036849">
    <property type="entry name" value="Enolase-like_C_sf"/>
</dbReference>
<dbReference type="Gene3D" id="3.20.20.120">
    <property type="entry name" value="Enolase-like C-terminal domain"/>
    <property type="match status" value="1"/>
</dbReference>
<feature type="domain" description="Enolase C-terminal" evidence="1">
    <location>
        <begin position="2"/>
        <end position="147"/>
    </location>
</feature>
<evidence type="ECO:0000313" key="2">
    <source>
        <dbReference type="EMBL" id="GAG42699.1"/>
    </source>
</evidence>